<dbReference type="SUPFAM" id="SSF53335">
    <property type="entry name" value="S-adenosyl-L-methionine-dependent methyltransferases"/>
    <property type="match status" value="1"/>
</dbReference>
<dbReference type="InterPro" id="IPR041698">
    <property type="entry name" value="Methyltransf_25"/>
</dbReference>
<dbReference type="Pfam" id="PF13649">
    <property type="entry name" value="Methyltransf_25"/>
    <property type="match status" value="1"/>
</dbReference>
<reference evidence="2 3" key="1">
    <citation type="journal article" date="2014" name="Nature">
        <title>An environmental bacterial taxon with a large and distinct metabolic repertoire.</title>
        <authorList>
            <person name="Wilson M.C."/>
            <person name="Mori T."/>
            <person name="Ruckert C."/>
            <person name="Uria A.R."/>
            <person name="Helf M.J."/>
            <person name="Takada K."/>
            <person name="Gernert C."/>
            <person name="Steffens U.A."/>
            <person name="Heycke N."/>
            <person name="Schmitt S."/>
            <person name="Rinke C."/>
            <person name="Helfrich E.J."/>
            <person name="Brachmann A.O."/>
            <person name="Gurgui C."/>
            <person name="Wakimoto T."/>
            <person name="Kracht M."/>
            <person name="Crusemann M."/>
            <person name="Hentschel U."/>
            <person name="Abe I."/>
            <person name="Matsunaga S."/>
            <person name="Kalinowski J."/>
            <person name="Takeyama H."/>
            <person name="Piel J."/>
        </authorList>
    </citation>
    <scope>NUCLEOTIDE SEQUENCE [LARGE SCALE GENOMIC DNA]</scope>
    <source>
        <strain evidence="3">TSY1</strain>
    </source>
</reference>
<dbReference type="GO" id="GO:0008168">
    <property type="term" value="F:methyltransferase activity"/>
    <property type="evidence" value="ECO:0007669"/>
    <property type="project" value="TreeGrafter"/>
</dbReference>
<comment type="caution">
    <text evidence="2">The sequence shown here is derived from an EMBL/GenBank/DDBJ whole genome shotgun (WGS) entry which is preliminary data.</text>
</comment>
<dbReference type="CDD" id="cd02440">
    <property type="entry name" value="AdoMet_MTases"/>
    <property type="match status" value="1"/>
</dbReference>
<keyword evidence="3" id="KW-1185">Reference proteome</keyword>
<gene>
    <name evidence="2" type="ORF">ETSY1_31965</name>
</gene>
<sequence length="187" mass="21152">MSTQDFYAALTPFYHLIYPNWEESVEQQAAMLDALIRDYWGDTIHSILDVACGIGTQCLGLAQVGYQLTASDLSAEEVTRARAEAAKRQLSIDFSVADMRDVLRHHDQQFDLVIACDNAVPHLLSDEDIGLALQQFYACTRPGGGCLISVRDYEQERGTGCEVKPYGVRDHEGKRYLVFQVWDWQEQ</sequence>
<protein>
    <recommendedName>
        <fullName evidence="1">Methyltransferase domain-containing protein</fullName>
    </recommendedName>
</protein>
<dbReference type="PANTHER" id="PTHR43464">
    <property type="entry name" value="METHYLTRANSFERASE"/>
    <property type="match status" value="1"/>
</dbReference>
<proteinExistence type="predicted"/>
<dbReference type="Gene3D" id="3.40.50.150">
    <property type="entry name" value="Vaccinia Virus protein VP39"/>
    <property type="match status" value="1"/>
</dbReference>
<feature type="non-terminal residue" evidence="2">
    <location>
        <position position="187"/>
    </location>
</feature>
<name>W4LCS4_ENTF1</name>
<feature type="domain" description="Methyltransferase" evidence="1">
    <location>
        <begin position="47"/>
        <end position="144"/>
    </location>
</feature>
<dbReference type="InterPro" id="IPR029063">
    <property type="entry name" value="SAM-dependent_MTases_sf"/>
</dbReference>
<evidence type="ECO:0000313" key="2">
    <source>
        <dbReference type="EMBL" id="ETW95126.1"/>
    </source>
</evidence>
<evidence type="ECO:0000259" key="1">
    <source>
        <dbReference type="Pfam" id="PF13649"/>
    </source>
</evidence>
<dbReference type="EMBL" id="AZHW01000954">
    <property type="protein sequence ID" value="ETW95126.1"/>
    <property type="molecule type" value="Genomic_DNA"/>
</dbReference>
<evidence type="ECO:0000313" key="3">
    <source>
        <dbReference type="Proteomes" id="UP000019141"/>
    </source>
</evidence>
<dbReference type="Proteomes" id="UP000019141">
    <property type="component" value="Unassembled WGS sequence"/>
</dbReference>
<dbReference type="HOGENOM" id="CLU_069129_8_1_7"/>
<dbReference type="AlphaFoldDB" id="W4LCS4"/>
<organism evidence="2 3">
    <name type="scientific">Entotheonella factor</name>
    <dbReference type="NCBI Taxonomy" id="1429438"/>
    <lineage>
        <taxon>Bacteria</taxon>
        <taxon>Pseudomonadati</taxon>
        <taxon>Nitrospinota/Tectimicrobiota group</taxon>
        <taxon>Candidatus Tectimicrobiota</taxon>
        <taxon>Candidatus Entotheonellia</taxon>
        <taxon>Candidatus Entotheonellales</taxon>
        <taxon>Candidatus Entotheonellaceae</taxon>
        <taxon>Candidatus Entotheonella</taxon>
    </lineage>
</organism>
<accession>W4LCS4</accession>